<gene>
    <name evidence="1" type="ORF">ACJDU8_20845</name>
</gene>
<comment type="caution">
    <text evidence="1">The sequence shown here is derived from an EMBL/GenBank/DDBJ whole genome shotgun (WGS) entry which is preliminary data.</text>
</comment>
<accession>A0ABW8SPV5</accession>
<dbReference type="Proteomes" id="UP001623660">
    <property type="component" value="Unassembled WGS sequence"/>
</dbReference>
<protein>
    <submittedName>
        <fullName evidence="1">Uncharacterized protein</fullName>
    </submittedName>
</protein>
<name>A0ABW8SPV5_9CLOT</name>
<keyword evidence="2" id="KW-1185">Reference proteome</keyword>
<dbReference type="EMBL" id="JBJHZX010000043">
    <property type="protein sequence ID" value="MFL0197990.1"/>
    <property type="molecule type" value="Genomic_DNA"/>
</dbReference>
<organism evidence="1 2">
    <name type="scientific">Candidatus Clostridium eludens</name>
    <dbReference type="NCBI Taxonomy" id="3381663"/>
    <lineage>
        <taxon>Bacteria</taxon>
        <taxon>Bacillati</taxon>
        <taxon>Bacillota</taxon>
        <taxon>Clostridia</taxon>
        <taxon>Eubacteriales</taxon>
        <taxon>Clostridiaceae</taxon>
        <taxon>Clostridium</taxon>
    </lineage>
</organism>
<reference evidence="1 2" key="1">
    <citation type="submission" date="2024-11" db="EMBL/GenBank/DDBJ databases">
        <authorList>
            <person name="Heng Y.C."/>
            <person name="Lim A.C.H."/>
            <person name="Lee J.K.Y."/>
            <person name="Kittelmann S."/>
        </authorList>
    </citation>
    <scope>NUCLEOTIDE SEQUENCE [LARGE SCALE GENOMIC DNA]</scope>
    <source>
        <strain evidence="1 2">WILCCON 0269</strain>
    </source>
</reference>
<dbReference type="RefSeq" id="WP_406794097.1">
    <property type="nucleotide sequence ID" value="NZ_JBJHZX010000043.1"/>
</dbReference>
<evidence type="ECO:0000313" key="2">
    <source>
        <dbReference type="Proteomes" id="UP001623660"/>
    </source>
</evidence>
<proteinExistence type="predicted"/>
<evidence type="ECO:0000313" key="1">
    <source>
        <dbReference type="EMBL" id="MFL0197990.1"/>
    </source>
</evidence>
<sequence>MHNPSIHECPKDCETCGKTLEDKKGCKEEFIKYCEKCPNREWKTVFVGVRILFVGMGLNRKRGKKDNKRFPLSSYIINSYNIL</sequence>